<dbReference type="EMBL" id="JAFVMH010000002">
    <property type="protein sequence ID" value="MBO1324991.1"/>
    <property type="molecule type" value="Genomic_DNA"/>
</dbReference>
<dbReference type="AlphaFoldDB" id="A0A939HPM7"/>
<keyword evidence="1" id="KW-0862">Zinc</keyword>
<evidence type="ECO:0000313" key="3">
    <source>
        <dbReference type="Proteomes" id="UP000664073"/>
    </source>
</evidence>
<sequence length="194" mass="21575">MTLQQPHGGAGGDVCRCKWAQANAQLRAYHDTEWGQPVRDSRQLWEMLVLETFQAGLSWNTVLQKRENFKKAFAGFIPQKVALLTPEDEARLAQDGGIIRSKSKIAATIANARAWLAMHEAGEDFADFAWGMVPGAPIRNRSGQVLSQSAQSRALSAALKQRGFRFVGPVIVYAWMQAVGMVDDHEPTCFRYQP</sequence>
<dbReference type="RefSeq" id="WP_207845606.1">
    <property type="nucleotide sequence ID" value="NZ_JAFVMH010000002.1"/>
</dbReference>
<name>A0A939HPM7_9PROT</name>
<dbReference type="GO" id="GO:0008725">
    <property type="term" value="F:DNA-3-methyladenine glycosylase activity"/>
    <property type="evidence" value="ECO:0007669"/>
    <property type="project" value="InterPro"/>
</dbReference>
<evidence type="ECO:0000256" key="1">
    <source>
        <dbReference type="PIRSR" id="PIRSR605019-1"/>
    </source>
</evidence>
<dbReference type="GO" id="GO:0046872">
    <property type="term" value="F:metal ion binding"/>
    <property type="evidence" value="ECO:0007669"/>
    <property type="project" value="UniProtKB-KW"/>
</dbReference>
<feature type="binding site" evidence="1">
    <location>
        <position position="17"/>
    </location>
    <ligand>
        <name>Zn(2+)</name>
        <dbReference type="ChEBI" id="CHEBI:29105"/>
    </ligand>
</feature>
<dbReference type="Proteomes" id="UP000664073">
    <property type="component" value="Unassembled WGS sequence"/>
</dbReference>
<dbReference type="PANTHER" id="PTHR30037:SF4">
    <property type="entry name" value="DNA-3-METHYLADENINE GLYCOSYLASE I"/>
    <property type="match status" value="1"/>
</dbReference>
<dbReference type="InterPro" id="IPR052891">
    <property type="entry name" value="DNA-3mA_glycosylase"/>
</dbReference>
<feature type="binding site" evidence="1">
    <location>
        <position position="185"/>
    </location>
    <ligand>
        <name>Zn(2+)</name>
        <dbReference type="ChEBI" id="CHEBI:29105"/>
    </ligand>
</feature>
<dbReference type="SUPFAM" id="SSF48150">
    <property type="entry name" value="DNA-glycosylase"/>
    <property type="match status" value="1"/>
</dbReference>
<reference evidence="2" key="1">
    <citation type="submission" date="2021-03" db="EMBL/GenBank/DDBJ databases">
        <title>The complete genome sequence of Acetobacter sp. TBRC 12339.</title>
        <authorList>
            <person name="Charoenyingcharoen P."/>
            <person name="Yukphan P."/>
        </authorList>
    </citation>
    <scope>NUCLEOTIDE SEQUENCE</scope>
    <source>
        <strain evidence="2">TBRC 12339</strain>
    </source>
</reference>
<protein>
    <submittedName>
        <fullName evidence="2">DNA-3-methyladenine glycosylase I</fullName>
    </submittedName>
</protein>
<dbReference type="GO" id="GO:0006284">
    <property type="term" value="P:base-excision repair"/>
    <property type="evidence" value="ECO:0007669"/>
    <property type="project" value="InterPro"/>
</dbReference>
<feature type="binding site" evidence="1">
    <location>
        <position position="30"/>
    </location>
    <ligand>
        <name>Zn(2+)</name>
        <dbReference type="ChEBI" id="CHEBI:29105"/>
    </ligand>
</feature>
<evidence type="ECO:0000313" key="2">
    <source>
        <dbReference type="EMBL" id="MBO1324991.1"/>
    </source>
</evidence>
<organism evidence="2 3">
    <name type="scientific">Acetobacter garciniae</name>
    <dbReference type="NCBI Taxonomy" id="2817435"/>
    <lineage>
        <taxon>Bacteria</taxon>
        <taxon>Pseudomonadati</taxon>
        <taxon>Pseudomonadota</taxon>
        <taxon>Alphaproteobacteria</taxon>
        <taxon>Acetobacterales</taxon>
        <taxon>Acetobacteraceae</taxon>
        <taxon>Acetobacter</taxon>
    </lineage>
</organism>
<feature type="binding site" evidence="1">
    <location>
        <position position="189"/>
    </location>
    <ligand>
        <name>Zn(2+)</name>
        <dbReference type="ChEBI" id="CHEBI:29105"/>
    </ligand>
</feature>
<proteinExistence type="predicted"/>
<gene>
    <name evidence="2" type="ORF">J2D77_07510</name>
</gene>
<dbReference type="Pfam" id="PF03352">
    <property type="entry name" value="Adenine_glyco"/>
    <property type="match status" value="1"/>
</dbReference>
<keyword evidence="1" id="KW-0479">Metal-binding</keyword>
<keyword evidence="3" id="KW-1185">Reference proteome</keyword>
<dbReference type="InterPro" id="IPR005019">
    <property type="entry name" value="Adenine_glyco"/>
</dbReference>
<dbReference type="Gene3D" id="1.10.340.30">
    <property type="entry name" value="Hypothetical protein, domain 2"/>
    <property type="match status" value="1"/>
</dbReference>
<dbReference type="InterPro" id="IPR011257">
    <property type="entry name" value="DNA_glycosylase"/>
</dbReference>
<accession>A0A939HPM7</accession>
<dbReference type="PANTHER" id="PTHR30037">
    <property type="entry name" value="DNA-3-METHYLADENINE GLYCOSYLASE 1"/>
    <property type="match status" value="1"/>
</dbReference>
<comment type="caution">
    <text evidence="2">The sequence shown here is derived from an EMBL/GenBank/DDBJ whole genome shotgun (WGS) entry which is preliminary data.</text>
</comment>